<dbReference type="Pfam" id="PF23395">
    <property type="entry name" value="SAM_6"/>
    <property type="match status" value="1"/>
</dbReference>
<dbReference type="EMBL" id="JAQQWM010000006">
    <property type="protein sequence ID" value="KAK8060157.1"/>
    <property type="molecule type" value="Genomic_DNA"/>
</dbReference>
<keyword evidence="5" id="KW-1185">Reference proteome</keyword>
<evidence type="ECO:0000256" key="1">
    <source>
        <dbReference type="SAM" id="MobiDB-lite"/>
    </source>
</evidence>
<dbReference type="Proteomes" id="UP001446871">
    <property type="component" value="Unassembled WGS sequence"/>
</dbReference>
<comment type="caution">
    <text evidence="4">The sequence shown here is derived from an EMBL/GenBank/DDBJ whole genome shotgun (WGS) entry which is preliminary data.</text>
</comment>
<reference evidence="4 5" key="1">
    <citation type="submission" date="2023-01" db="EMBL/GenBank/DDBJ databases">
        <title>Analysis of 21 Apiospora genomes using comparative genomics revels a genus with tremendous synthesis potential of carbohydrate active enzymes and secondary metabolites.</title>
        <authorList>
            <person name="Sorensen T."/>
        </authorList>
    </citation>
    <scope>NUCLEOTIDE SEQUENCE [LARGE SCALE GENOMIC DNA]</scope>
    <source>
        <strain evidence="4 5">CBS 83171</strain>
    </source>
</reference>
<sequence length="434" mass="48215">MYNEAELPTAASYVWKRPGLAILREPEDDEEEEFQLSHNQYGGLTDILKKRKFELHDAESGQSSPTRNTSVVDLVRHPHHARPINAAKSTHLLVGNDDPNATATLLENYVNLRTSKRQKNEASSFFGPKKSAQDEADVRSHGTKKRTKEDENSRSNVVPIEKFESAPVPTLRESSDSIKMIVALTIGRGMLGWIEKLLPEAQLIERDFDHWNTVAWNRNMVSRSPIVSPLGAEADVIVSPVTGIILTTLIKVIQKPLPGQKSKTAIQDRVEKVSARYEKLIVLVSQSNRVDESTRDLSASECASFAEFSGMVLGLNPNSQVYFVGGGEETLAKWLVALIQRYSIEADGLQGLLIANEGTWELIMRRAGMNAYAAQVILAGLKEISNNDPQGPFMGELQRFILMTPLERIDRFSRVMGGTDVLRRVGAALDGPWE</sequence>
<feature type="compositionally biased region" description="Basic and acidic residues" evidence="1">
    <location>
        <begin position="131"/>
        <end position="140"/>
    </location>
</feature>
<feature type="domain" description="SAM-like" evidence="3">
    <location>
        <begin position="355"/>
        <end position="428"/>
    </location>
</feature>
<dbReference type="InterPro" id="IPR055528">
    <property type="entry name" value="DUF7102"/>
</dbReference>
<feature type="domain" description="DUF7102" evidence="2">
    <location>
        <begin position="187"/>
        <end position="345"/>
    </location>
</feature>
<dbReference type="Pfam" id="PF23394">
    <property type="entry name" value="DUF7102"/>
    <property type="match status" value="1"/>
</dbReference>
<proteinExistence type="predicted"/>
<evidence type="ECO:0000259" key="2">
    <source>
        <dbReference type="Pfam" id="PF23394"/>
    </source>
</evidence>
<name>A0ABR1UN93_9PEZI</name>
<feature type="region of interest" description="Disordered" evidence="1">
    <location>
        <begin position="118"/>
        <end position="156"/>
    </location>
</feature>
<evidence type="ECO:0000313" key="5">
    <source>
        <dbReference type="Proteomes" id="UP001446871"/>
    </source>
</evidence>
<gene>
    <name evidence="4" type="ORF">PG996_010087</name>
</gene>
<accession>A0ABR1UN93</accession>
<protein>
    <submittedName>
        <fullName evidence="4">Uncharacterized protein</fullName>
    </submittedName>
</protein>
<organism evidence="4 5">
    <name type="scientific">Apiospora saccharicola</name>
    <dbReference type="NCBI Taxonomy" id="335842"/>
    <lineage>
        <taxon>Eukaryota</taxon>
        <taxon>Fungi</taxon>
        <taxon>Dikarya</taxon>
        <taxon>Ascomycota</taxon>
        <taxon>Pezizomycotina</taxon>
        <taxon>Sordariomycetes</taxon>
        <taxon>Xylariomycetidae</taxon>
        <taxon>Amphisphaeriales</taxon>
        <taxon>Apiosporaceae</taxon>
        <taxon>Apiospora</taxon>
    </lineage>
</organism>
<dbReference type="InterPro" id="IPR057559">
    <property type="entry name" value="SAM_6"/>
</dbReference>
<evidence type="ECO:0000259" key="3">
    <source>
        <dbReference type="Pfam" id="PF23395"/>
    </source>
</evidence>
<evidence type="ECO:0000313" key="4">
    <source>
        <dbReference type="EMBL" id="KAK8060157.1"/>
    </source>
</evidence>